<comment type="subcellular location">
    <subcellularLocation>
        <location evidence="1">Membrane</location>
        <topology evidence="1">Multi-pass membrane protein</topology>
    </subcellularLocation>
</comment>
<feature type="transmembrane region" description="Helical" evidence="5">
    <location>
        <begin position="103"/>
        <end position="128"/>
    </location>
</feature>
<feature type="transmembrane region" description="Helical" evidence="5">
    <location>
        <begin position="323"/>
        <end position="346"/>
    </location>
</feature>
<evidence type="ECO:0000256" key="5">
    <source>
        <dbReference type="SAM" id="Phobius"/>
    </source>
</evidence>
<feature type="transmembrane region" description="Helical" evidence="5">
    <location>
        <begin position="245"/>
        <end position="262"/>
    </location>
</feature>
<keyword evidence="8" id="KW-1185">Reference proteome</keyword>
<feature type="transmembrane region" description="Helical" evidence="5">
    <location>
        <begin position="358"/>
        <end position="375"/>
    </location>
</feature>
<feature type="transmembrane region" description="Helical" evidence="5">
    <location>
        <begin position="71"/>
        <end position="91"/>
    </location>
</feature>
<reference evidence="8" key="1">
    <citation type="journal article" date="2018" name="Nat. Microbiol.">
        <title>Leveraging single-cell genomics to expand the fungal tree of life.</title>
        <authorList>
            <person name="Ahrendt S.R."/>
            <person name="Quandt C.A."/>
            <person name="Ciobanu D."/>
            <person name="Clum A."/>
            <person name="Salamov A."/>
            <person name="Andreopoulos B."/>
            <person name="Cheng J.F."/>
            <person name="Woyke T."/>
            <person name="Pelin A."/>
            <person name="Henrissat B."/>
            <person name="Reynolds N.K."/>
            <person name="Benny G.L."/>
            <person name="Smith M.E."/>
            <person name="James T.Y."/>
            <person name="Grigoriev I.V."/>
        </authorList>
    </citation>
    <scope>NUCLEOTIDE SEQUENCE [LARGE SCALE GENOMIC DNA]</scope>
</reference>
<feature type="non-terminal residue" evidence="7">
    <location>
        <position position="437"/>
    </location>
</feature>
<accession>A0A4P9Y2Y9</accession>
<dbReference type="EMBL" id="KZ988074">
    <property type="protein sequence ID" value="RKP13237.1"/>
    <property type="molecule type" value="Genomic_DNA"/>
</dbReference>
<dbReference type="OrthoDB" id="2190219at2759"/>
<dbReference type="GO" id="GO:0120029">
    <property type="term" value="P:proton export across plasma membrane"/>
    <property type="evidence" value="ECO:0007669"/>
    <property type="project" value="InterPro"/>
</dbReference>
<dbReference type="GO" id="GO:0005886">
    <property type="term" value="C:plasma membrane"/>
    <property type="evidence" value="ECO:0007669"/>
    <property type="project" value="InterPro"/>
</dbReference>
<evidence type="ECO:0000256" key="3">
    <source>
        <dbReference type="ARBA" id="ARBA00022989"/>
    </source>
</evidence>
<gene>
    <name evidence="7" type="ORF">BJ684DRAFT_10373</name>
</gene>
<evidence type="ECO:0000259" key="6">
    <source>
        <dbReference type="Pfam" id="PF00999"/>
    </source>
</evidence>
<proteinExistence type="predicted"/>
<name>A0A4P9Y2Y9_9FUNG</name>
<dbReference type="InterPro" id="IPR004712">
    <property type="entry name" value="Na+/H+_antiporter_fungi"/>
</dbReference>
<dbReference type="GO" id="GO:0036376">
    <property type="term" value="P:sodium ion export across plasma membrane"/>
    <property type="evidence" value="ECO:0007669"/>
    <property type="project" value="InterPro"/>
</dbReference>
<dbReference type="GO" id="GO:0042391">
    <property type="term" value="P:regulation of membrane potential"/>
    <property type="evidence" value="ECO:0007669"/>
    <property type="project" value="InterPro"/>
</dbReference>
<organism evidence="7 8">
    <name type="scientific">Piptocephalis cylindrospora</name>
    <dbReference type="NCBI Taxonomy" id="1907219"/>
    <lineage>
        <taxon>Eukaryota</taxon>
        <taxon>Fungi</taxon>
        <taxon>Fungi incertae sedis</taxon>
        <taxon>Zoopagomycota</taxon>
        <taxon>Zoopagomycotina</taxon>
        <taxon>Zoopagomycetes</taxon>
        <taxon>Zoopagales</taxon>
        <taxon>Piptocephalidaceae</taxon>
        <taxon>Piptocephalis</taxon>
    </lineage>
</organism>
<dbReference type="InterPro" id="IPR038770">
    <property type="entry name" value="Na+/solute_symporter_sf"/>
</dbReference>
<dbReference type="Gene3D" id="1.20.1530.20">
    <property type="match status" value="1"/>
</dbReference>
<feature type="transmembrane region" description="Helical" evidence="5">
    <location>
        <begin position="12"/>
        <end position="32"/>
    </location>
</feature>
<evidence type="ECO:0000256" key="2">
    <source>
        <dbReference type="ARBA" id="ARBA00022692"/>
    </source>
</evidence>
<feature type="transmembrane region" description="Helical" evidence="5">
    <location>
        <begin position="395"/>
        <end position="416"/>
    </location>
</feature>
<dbReference type="AlphaFoldDB" id="A0A4P9Y2Y9"/>
<dbReference type="PANTHER" id="PTHR31382:SF1">
    <property type="entry name" value="SODIUM ION_PROTON EXCHANGER (EUROFUNG)"/>
    <property type="match status" value="1"/>
</dbReference>
<evidence type="ECO:0000256" key="1">
    <source>
        <dbReference type="ARBA" id="ARBA00004141"/>
    </source>
</evidence>
<dbReference type="InterPro" id="IPR006153">
    <property type="entry name" value="Cation/H_exchanger_TM"/>
</dbReference>
<dbReference type="Proteomes" id="UP000267251">
    <property type="component" value="Unassembled WGS sequence"/>
</dbReference>
<sequence length="437" mass="48558">MAFPEIVTDPVSVIACALGLFIVIYGFFSLFVKERLYLSETLVATVFGIIIGPYVLKFVNPHDWTANTGELTIQFARIVIAIQVMAAGVNLPKKYMQTEWISMFIILGPVILVMWFISAAFICLFFPLTFLESLVIGAAVAPTDPVLANSIVQGKFAEKYLSHHVRNVLSAESGANDGLGFPYLALAILLLKPSTNVGSSIARWVYEVWLYQILLAVIVGIAIGWSARKILRWSESKDFIDKENFLSFSIALALFIMGLVKIIGANDFIAVFAAGNAFTWNDWYSDQSTDSHLQEIIDMLFSISFFVYFGTTLQFAAFQEIGLGRLFAASACILLFRRLPIIMILWKWVPAIKNRREAIFAGWFGPIGVGALYYADEALKELYHEDYVGNLTFDVVPVIEFIVFCSAVVHGVTVPVMKVGKHVNLTVTRTFSRGGST</sequence>
<feature type="domain" description="Cation/H+ exchanger transmembrane" evidence="6">
    <location>
        <begin position="27"/>
        <end position="416"/>
    </location>
</feature>
<feature type="transmembrane region" description="Helical" evidence="5">
    <location>
        <begin position="208"/>
        <end position="225"/>
    </location>
</feature>
<keyword evidence="3 5" id="KW-1133">Transmembrane helix</keyword>
<feature type="transmembrane region" description="Helical" evidence="5">
    <location>
        <begin position="41"/>
        <end position="59"/>
    </location>
</feature>
<evidence type="ECO:0000313" key="7">
    <source>
        <dbReference type="EMBL" id="RKP13237.1"/>
    </source>
</evidence>
<dbReference type="Pfam" id="PF00999">
    <property type="entry name" value="Na_H_Exchanger"/>
    <property type="match status" value="1"/>
</dbReference>
<keyword evidence="2 5" id="KW-0812">Transmembrane</keyword>
<evidence type="ECO:0000313" key="8">
    <source>
        <dbReference type="Proteomes" id="UP000267251"/>
    </source>
</evidence>
<dbReference type="PANTHER" id="PTHR31382">
    <property type="entry name" value="NA(+)/H(+) ANTIPORTER"/>
    <property type="match status" value="1"/>
</dbReference>
<dbReference type="GO" id="GO:0015385">
    <property type="term" value="F:sodium:proton antiporter activity"/>
    <property type="evidence" value="ECO:0007669"/>
    <property type="project" value="InterPro"/>
</dbReference>
<protein>
    <submittedName>
        <fullName evidence="7">Cation/H+ exchanger</fullName>
    </submittedName>
</protein>
<keyword evidence="4 5" id="KW-0472">Membrane</keyword>
<evidence type="ECO:0000256" key="4">
    <source>
        <dbReference type="ARBA" id="ARBA00023136"/>
    </source>
</evidence>